<dbReference type="Pfam" id="PF18960">
    <property type="entry name" value="DUF5702"/>
    <property type="match status" value="1"/>
</dbReference>
<comment type="caution">
    <text evidence="3">The sequence shown here is derived from an EMBL/GenBank/DDBJ whole genome shotgun (WGS) entry which is preliminary data.</text>
</comment>
<sequence>MDQKEGGSITVFLSIIFLLFFAMFGVTFENVRSLINAGHVRTSAYSAAVTAFGDYNKELYREYGLFGYGGAEGKNVSDLEFAYQRVLFENLSAVPVKKDKQYVDLFGYRDIDAIVKKADYITDSNEFLGQVTAFLKQEAVMDIKDTIDQKIQTADKNEIQSKLAVTKDYEQGKYEQSDDKKATKGKNAAEEKQEISHDKTDSAGGNPLKFFTNLARDGILGLVCDEDRMTDGVITSCQENDRPDQKDEDDKKNKEGTKKATDIKDMQRKDAKSESEAGAILSDFISKNQKQEDEREKVNSPIEKISIIRYANKVFSSYTNEQNRTTKYGLEYLIGGKSREKDNLISVINRLLVVRLLLNFTCVMSDAAFQEKSLATATAIAGITGLPPVINAIQYTILLILSFEEACVDVRALLMGKKISALKKSSDFQMKYEEICMGSKKLFTQKANVYPNDDGKKEISSISYSQYLWSFLLFVSQDTIEKRIFSLIEYDLREKYNRTFCVHTCICKCRYKVNYQIPYQFCELPFLENSLFQTKYTYKSLEVNYGYKSE</sequence>
<protein>
    <recommendedName>
        <fullName evidence="5">Flp pilus-assembly TadG-like N-terminal domain-containing protein</fullName>
    </recommendedName>
</protein>
<keyword evidence="4" id="KW-1185">Reference proteome</keyword>
<dbReference type="InterPro" id="IPR043756">
    <property type="entry name" value="DUF5702"/>
</dbReference>
<feature type="transmembrane region" description="Helical" evidence="2">
    <location>
        <begin position="7"/>
        <end position="28"/>
    </location>
</feature>
<evidence type="ECO:0000256" key="1">
    <source>
        <dbReference type="SAM" id="MobiDB-lite"/>
    </source>
</evidence>
<dbReference type="RefSeq" id="WP_249302687.1">
    <property type="nucleotide sequence ID" value="NZ_JACRSW010000008.1"/>
</dbReference>
<dbReference type="EMBL" id="JACRSW010000008">
    <property type="protein sequence ID" value="MBC8556490.1"/>
    <property type="molecule type" value="Genomic_DNA"/>
</dbReference>
<name>A0ABR7MSQ0_9FIRM</name>
<feature type="compositionally biased region" description="Basic and acidic residues" evidence="1">
    <location>
        <begin position="171"/>
        <end position="201"/>
    </location>
</feature>
<keyword evidence="2" id="KW-0472">Membrane</keyword>
<keyword evidence="2" id="KW-0812">Transmembrane</keyword>
<evidence type="ECO:0008006" key="5">
    <source>
        <dbReference type="Google" id="ProtNLM"/>
    </source>
</evidence>
<feature type="compositionally biased region" description="Basic and acidic residues" evidence="1">
    <location>
        <begin position="239"/>
        <end position="275"/>
    </location>
</feature>
<proteinExistence type="predicted"/>
<feature type="region of interest" description="Disordered" evidence="1">
    <location>
        <begin position="234"/>
        <end position="275"/>
    </location>
</feature>
<evidence type="ECO:0000313" key="3">
    <source>
        <dbReference type="EMBL" id="MBC8556490.1"/>
    </source>
</evidence>
<reference evidence="3 4" key="1">
    <citation type="submission" date="2020-08" db="EMBL/GenBank/DDBJ databases">
        <title>Genome public.</title>
        <authorList>
            <person name="Liu C."/>
            <person name="Sun Q."/>
        </authorList>
    </citation>
    <scope>NUCLEOTIDE SEQUENCE [LARGE SCALE GENOMIC DNA]</scope>
    <source>
        <strain evidence="3 4">BX3</strain>
    </source>
</reference>
<evidence type="ECO:0000313" key="4">
    <source>
        <dbReference type="Proteomes" id="UP000637513"/>
    </source>
</evidence>
<feature type="region of interest" description="Disordered" evidence="1">
    <location>
        <begin position="171"/>
        <end position="206"/>
    </location>
</feature>
<keyword evidence="2" id="KW-1133">Transmembrane helix</keyword>
<accession>A0ABR7MSQ0</accession>
<organism evidence="3 4">
    <name type="scientific">Jutongia hominis</name>
    <dbReference type="NCBI Taxonomy" id="2763664"/>
    <lineage>
        <taxon>Bacteria</taxon>
        <taxon>Bacillati</taxon>
        <taxon>Bacillota</taxon>
        <taxon>Clostridia</taxon>
        <taxon>Lachnospirales</taxon>
        <taxon>Lachnospiraceae</taxon>
        <taxon>Jutongia</taxon>
    </lineage>
</organism>
<evidence type="ECO:0000256" key="2">
    <source>
        <dbReference type="SAM" id="Phobius"/>
    </source>
</evidence>
<dbReference type="Proteomes" id="UP000637513">
    <property type="component" value="Unassembled WGS sequence"/>
</dbReference>
<gene>
    <name evidence="3" type="ORF">H8700_02015</name>
</gene>